<comment type="caution">
    <text evidence="7">The sequence shown here is derived from an EMBL/GenBank/DDBJ whole genome shotgun (WGS) entry which is preliminary data.</text>
</comment>
<dbReference type="EMBL" id="BAABJO010000010">
    <property type="protein sequence ID" value="GAA5122119.1"/>
    <property type="molecule type" value="Genomic_DNA"/>
</dbReference>
<dbReference type="InterPro" id="IPR011059">
    <property type="entry name" value="Metal-dep_hydrolase_composite"/>
</dbReference>
<evidence type="ECO:0000259" key="6">
    <source>
        <dbReference type="Pfam" id="PF01979"/>
    </source>
</evidence>
<dbReference type="PANTHER" id="PTHR11113:SF14">
    <property type="entry name" value="N-ACETYLGLUCOSAMINE-6-PHOSPHATE DEACETYLASE"/>
    <property type="match status" value="1"/>
</dbReference>
<comment type="similarity">
    <text evidence="1 5">Belongs to the metallo-dependent hydrolases superfamily. NagA family.</text>
</comment>
<evidence type="ECO:0000256" key="5">
    <source>
        <dbReference type="PIRNR" id="PIRNR038994"/>
    </source>
</evidence>
<dbReference type="InterPro" id="IPR003764">
    <property type="entry name" value="GlcNAc_6-P_deAcase"/>
</dbReference>
<dbReference type="PIRSF" id="PIRSF038994">
    <property type="entry name" value="NagA"/>
    <property type="match status" value="1"/>
</dbReference>
<dbReference type="Proteomes" id="UP001500804">
    <property type="component" value="Unassembled WGS sequence"/>
</dbReference>
<proteinExistence type="inferred from homology"/>
<gene>
    <name evidence="7" type="primary">nagA_2</name>
    <name evidence="7" type="ORF">GCM10023320_31920</name>
</gene>
<dbReference type="Pfam" id="PF01979">
    <property type="entry name" value="Amidohydro_1"/>
    <property type="match status" value="1"/>
</dbReference>
<sequence>MRLRGRDPATGRLLEVTTDGPVIAHVRHVDGDPDAPWLLPGLVDLQVNGFGGHDVNGPDVTADTVVALVRAVASAGTTTVVPTVITASEADIVRSLRAVAEARARDEITRHAVPFVHVEGPHISAEDGPRGAHPAEHVRPPDPAEFDRWQRAGGGIVGIVTISPHHPGAVAYTEHLTRAGVIVAIGHTHASPDEVRAVTDAGARMSTHLGNGAHAVLARHPNYLWAQLADDRLTAGFIADGHHLPADTLTAMLRAKGLRRSLLVSDSVALAGMPPGEYASPVGGAVELSGDGRLSVAGTPYLAGAARSLADGLAQAVRMTGIGLGDAVRLATANPGRFVGGRGLLVPGAPADLLLVDQELRIRQVVAAGSEIAR</sequence>
<keyword evidence="2" id="KW-0479">Metal-binding</keyword>
<keyword evidence="4 5" id="KW-0119">Carbohydrate metabolism</keyword>
<protein>
    <submittedName>
        <fullName evidence="7">N-acetylglucosamine-6-phosphate deacetylase</fullName>
    </submittedName>
</protein>
<evidence type="ECO:0000256" key="1">
    <source>
        <dbReference type="ARBA" id="ARBA00010716"/>
    </source>
</evidence>
<evidence type="ECO:0000256" key="4">
    <source>
        <dbReference type="ARBA" id="ARBA00023277"/>
    </source>
</evidence>
<dbReference type="PANTHER" id="PTHR11113">
    <property type="entry name" value="N-ACETYLGLUCOSAMINE-6-PHOSPHATE DEACETYLASE"/>
    <property type="match status" value="1"/>
</dbReference>
<feature type="domain" description="Amidohydrolase-related" evidence="6">
    <location>
        <begin position="38"/>
        <end position="358"/>
    </location>
</feature>
<dbReference type="InterPro" id="IPR032466">
    <property type="entry name" value="Metal_Hydrolase"/>
</dbReference>
<dbReference type="RefSeq" id="WP_345605855.1">
    <property type="nucleotide sequence ID" value="NZ_BAABJO010000010.1"/>
</dbReference>
<evidence type="ECO:0000313" key="7">
    <source>
        <dbReference type="EMBL" id="GAA5122119.1"/>
    </source>
</evidence>
<evidence type="ECO:0000256" key="2">
    <source>
        <dbReference type="ARBA" id="ARBA00022723"/>
    </source>
</evidence>
<organism evidence="7 8">
    <name type="scientific">Pseudonocardia adelaidensis</name>
    <dbReference type="NCBI Taxonomy" id="648754"/>
    <lineage>
        <taxon>Bacteria</taxon>
        <taxon>Bacillati</taxon>
        <taxon>Actinomycetota</taxon>
        <taxon>Actinomycetes</taxon>
        <taxon>Pseudonocardiales</taxon>
        <taxon>Pseudonocardiaceae</taxon>
        <taxon>Pseudonocardia</taxon>
    </lineage>
</organism>
<dbReference type="InterPro" id="IPR006680">
    <property type="entry name" value="Amidohydro-rel"/>
</dbReference>
<dbReference type="SUPFAM" id="SSF51556">
    <property type="entry name" value="Metallo-dependent hydrolases"/>
    <property type="match status" value="1"/>
</dbReference>
<dbReference type="Gene3D" id="2.30.40.10">
    <property type="entry name" value="Urease, subunit C, domain 1"/>
    <property type="match status" value="1"/>
</dbReference>
<evidence type="ECO:0000313" key="8">
    <source>
        <dbReference type="Proteomes" id="UP001500804"/>
    </source>
</evidence>
<reference evidence="8" key="1">
    <citation type="journal article" date="2019" name="Int. J. Syst. Evol. Microbiol.">
        <title>The Global Catalogue of Microorganisms (GCM) 10K type strain sequencing project: providing services to taxonomists for standard genome sequencing and annotation.</title>
        <authorList>
            <consortium name="The Broad Institute Genomics Platform"/>
            <consortium name="The Broad Institute Genome Sequencing Center for Infectious Disease"/>
            <person name="Wu L."/>
            <person name="Ma J."/>
        </authorList>
    </citation>
    <scope>NUCLEOTIDE SEQUENCE [LARGE SCALE GENOMIC DNA]</scope>
    <source>
        <strain evidence="8">JCM 18302</strain>
    </source>
</reference>
<evidence type="ECO:0000256" key="3">
    <source>
        <dbReference type="ARBA" id="ARBA00022801"/>
    </source>
</evidence>
<dbReference type="Gene3D" id="3.20.20.140">
    <property type="entry name" value="Metal-dependent hydrolases"/>
    <property type="match status" value="1"/>
</dbReference>
<accession>A0ABP9NKV6</accession>
<keyword evidence="3 5" id="KW-0378">Hydrolase</keyword>
<keyword evidence="8" id="KW-1185">Reference proteome</keyword>
<name>A0ABP9NKV6_9PSEU</name>